<accession>A0ABP6TXZ1</accession>
<evidence type="ECO:0000313" key="2">
    <source>
        <dbReference type="Proteomes" id="UP001501455"/>
    </source>
</evidence>
<name>A0ABP6TXZ1_9ACTN</name>
<dbReference type="Proteomes" id="UP001501455">
    <property type="component" value="Unassembled WGS sequence"/>
</dbReference>
<sequence length="68" mass="7263">MSYTFTLDAEGLTPKARKDGSIAFFGELPNTPVLVIPAPVHDGREEVGVVAVRVRVQRSCHAEAVPCG</sequence>
<evidence type="ECO:0000313" key="1">
    <source>
        <dbReference type="EMBL" id="GAA3499569.1"/>
    </source>
</evidence>
<protein>
    <submittedName>
        <fullName evidence="1">Uncharacterized protein</fullName>
    </submittedName>
</protein>
<proteinExistence type="predicted"/>
<gene>
    <name evidence="1" type="ORF">GCM10019016_066730</name>
</gene>
<keyword evidence="2" id="KW-1185">Reference proteome</keyword>
<reference evidence="2" key="1">
    <citation type="journal article" date="2019" name="Int. J. Syst. Evol. Microbiol.">
        <title>The Global Catalogue of Microorganisms (GCM) 10K type strain sequencing project: providing services to taxonomists for standard genome sequencing and annotation.</title>
        <authorList>
            <consortium name="The Broad Institute Genomics Platform"/>
            <consortium name="The Broad Institute Genome Sequencing Center for Infectious Disease"/>
            <person name="Wu L."/>
            <person name="Ma J."/>
        </authorList>
    </citation>
    <scope>NUCLEOTIDE SEQUENCE [LARGE SCALE GENOMIC DNA]</scope>
    <source>
        <strain evidence="2">JCM 4816</strain>
    </source>
</reference>
<comment type="caution">
    <text evidence="1">The sequence shown here is derived from an EMBL/GenBank/DDBJ whole genome shotgun (WGS) entry which is preliminary data.</text>
</comment>
<organism evidence="1 2">
    <name type="scientific">Streptomyces prasinosporus</name>
    <dbReference type="NCBI Taxonomy" id="68256"/>
    <lineage>
        <taxon>Bacteria</taxon>
        <taxon>Bacillati</taxon>
        <taxon>Actinomycetota</taxon>
        <taxon>Actinomycetes</taxon>
        <taxon>Kitasatosporales</taxon>
        <taxon>Streptomycetaceae</taxon>
        <taxon>Streptomyces</taxon>
        <taxon>Streptomyces albogriseolus group</taxon>
    </lineage>
</organism>
<dbReference type="EMBL" id="BAAAXF010000047">
    <property type="protein sequence ID" value="GAA3499569.1"/>
    <property type="molecule type" value="Genomic_DNA"/>
</dbReference>